<gene>
    <name evidence="2" type="ORF">MSP1404_LOCUS10204</name>
</gene>
<feature type="compositionally biased region" description="Basic and acidic residues" evidence="1">
    <location>
        <begin position="1"/>
        <end position="11"/>
    </location>
</feature>
<reference evidence="2" key="1">
    <citation type="submission" date="2021-01" db="EMBL/GenBank/DDBJ databases">
        <authorList>
            <person name="Corre E."/>
            <person name="Pelletier E."/>
            <person name="Niang G."/>
            <person name="Scheremetjew M."/>
            <person name="Finn R."/>
            <person name="Kale V."/>
            <person name="Holt S."/>
            <person name="Cochrane G."/>
            <person name="Meng A."/>
            <person name="Brown T."/>
            <person name="Cohen L."/>
        </authorList>
    </citation>
    <scope>NUCLEOTIDE SEQUENCE</scope>
    <source>
        <strain evidence="2">CCMP494</strain>
    </source>
</reference>
<evidence type="ECO:0000256" key="1">
    <source>
        <dbReference type="SAM" id="MobiDB-lite"/>
    </source>
</evidence>
<accession>A0A7S0PUX0</accession>
<name>A0A7S0PUX0_MICPS</name>
<sequence length="1075" mass="115846">MAKTVKHDARKGQGPGARGGSSIKPVGGVSASTRGSKAPKPTKTPQQGAHMGQGVRGLGGALGAALSWLSARLAAARGPQVGARSARTSNTRTSPGSAGAKPASMGRTKHSCATVVDFIEHAFEGVAGSKTSGGDAGSNTSGGIATRTRAANRSIASTSKGTVVVSDPNPFGPLRDLAEEATTLAPALAPALTHAPRRSKRINFPHLTDADATAASVASGNKRARTFEALTHSRSPSPSQQHVKTRKVTNKDAVEPLSRPKTRAVTMHAQRTDAAATDEVVRNPTVVAVVAALSPKDTTGPRRSGRNHVTAVAAPRSTRGAAAVAAPRGNAATTVAPPNTRERLAESGRIAREMADALLRRRDRTLPSPPVPDATEVEARKAADDARNAAAAEALAASTKRYAEGPPVTYDDAVKDILAEYKDVVTEWQAEPDQSTPKPENLKKTELNSREQVGIARMHPRWRDIARAHLEYGVPPPHSFPFQQWAHLDDALTALAEDCPAMATLRQAGSFLGVFLTDGHLAADRGKFSLHVASPNFCIATRDALSSCIDWRVFQGEDFGPLPHDIERMKFTSESSAVFQGLRGPHLKKCTNDADCPHFLLESTTTFERSVRMFYPTRSRSGDSGCGKKRVPMSWLGSSHRAVQLGLAATPGFEDGEMAGDGSVSTSDCISIAHIDVTQSEIEFLLDLKAQQLRRDGSSGKLRYGGFPFAVSGSAGIECTEAALTAAGHRAVGSSVRRSATIRFQEIIGSLPPRDSICARAYAHKLRHFEDLNHTSMSRQMRAERAWDVFSIAKMRVVDELTTEQICIRLREERQQPCLKLEEVKSMLLTAVGEVTRHSNPGVGLWPSPVQKTTGVGSRISHRIVTIRALNENILKPVRDASVAARAHFKNIFGAALERDCFLMDWDNLVAIVPICMVDKADDGTRYSPEEQAAQIAYTSRSQPYSPCEPPPADELLEELRRRSPQVILTPTMKFLGDHTVWTRQKQAGRFVFLHIATGFTEPRLCMAENFQAKLEEFRAAGIVCGKDSTTGRPLFSHADGWSTRGKSSPVQSANRKRRSILKELERASQVPTIA</sequence>
<feature type="compositionally biased region" description="Polar residues" evidence="1">
    <location>
        <begin position="1045"/>
        <end position="1054"/>
    </location>
</feature>
<feature type="region of interest" description="Disordered" evidence="1">
    <location>
        <begin position="1"/>
        <end position="55"/>
    </location>
</feature>
<feature type="region of interest" description="Disordered" evidence="1">
    <location>
        <begin position="1035"/>
        <end position="1058"/>
    </location>
</feature>
<feature type="region of interest" description="Disordered" evidence="1">
    <location>
        <begin position="230"/>
        <end position="251"/>
    </location>
</feature>
<feature type="region of interest" description="Disordered" evidence="1">
    <location>
        <begin position="78"/>
        <end position="106"/>
    </location>
</feature>
<proteinExistence type="predicted"/>
<feature type="region of interest" description="Disordered" evidence="1">
    <location>
        <begin position="314"/>
        <end position="335"/>
    </location>
</feature>
<evidence type="ECO:0000313" key="2">
    <source>
        <dbReference type="EMBL" id="CAD8592800.1"/>
    </source>
</evidence>
<feature type="compositionally biased region" description="Low complexity" evidence="1">
    <location>
        <begin position="314"/>
        <end position="334"/>
    </location>
</feature>
<feature type="compositionally biased region" description="Polar residues" evidence="1">
    <location>
        <begin position="86"/>
        <end position="96"/>
    </location>
</feature>
<dbReference type="AlphaFoldDB" id="A0A7S0PUX0"/>
<feature type="compositionally biased region" description="Polar residues" evidence="1">
    <location>
        <begin position="232"/>
        <end position="242"/>
    </location>
</feature>
<organism evidence="2">
    <name type="scientific">Micromonas pusilla</name>
    <name type="common">Picoplanktonic green alga</name>
    <name type="synonym">Chromulina pusilla</name>
    <dbReference type="NCBI Taxonomy" id="38833"/>
    <lineage>
        <taxon>Eukaryota</taxon>
        <taxon>Viridiplantae</taxon>
        <taxon>Chlorophyta</taxon>
        <taxon>Mamiellophyceae</taxon>
        <taxon>Mamiellales</taxon>
        <taxon>Mamiellaceae</taxon>
        <taxon>Micromonas</taxon>
    </lineage>
</organism>
<protein>
    <submittedName>
        <fullName evidence="2">Uncharacterized protein</fullName>
    </submittedName>
</protein>
<dbReference type="EMBL" id="HBEV01013099">
    <property type="protein sequence ID" value="CAD8592800.1"/>
    <property type="molecule type" value="Transcribed_RNA"/>
</dbReference>